<dbReference type="EMBL" id="KZ679272">
    <property type="protein sequence ID" value="PTB36057.1"/>
    <property type="molecule type" value="Genomic_DNA"/>
</dbReference>
<gene>
    <name evidence="1" type="ORF">M441DRAFT_291883</name>
</gene>
<proteinExistence type="predicted"/>
<protein>
    <submittedName>
        <fullName evidence="1">Uncharacterized protein</fullName>
    </submittedName>
</protein>
<dbReference type="Proteomes" id="UP000240493">
    <property type="component" value="Unassembled WGS sequence"/>
</dbReference>
<name>A0A2T3YU39_TRIA4</name>
<organism evidence="1 2">
    <name type="scientific">Trichoderma asperellum (strain ATCC 204424 / CBS 433.97 / NBRC 101777)</name>
    <dbReference type="NCBI Taxonomy" id="1042311"/>
    <lineage>
        <taxon>Eukaryota</taxon>
        <taxon>Fungi</taxon>
        <taxon>Dikarya</taxon>
        <taxon>Ascomycota</taxon>
        <taxon>Pezizomycotina</taxon>
        <taxon>Sordariomycetes</taxon>
        <taxon>Hypocreomycetidae</taxon>
        <taxon>Hypocreales</taxon>
        <taxon>Hypocreaceae</taxon>
        <taxon>Trichoderma</taxon>
    </lineage>
</organism>
<dbReference type="AlphaFoldDB" id="A0A2T3YU39"/>
<reference evidence="1 2" key="1">
    <citation type="submission" date="2016-07" db="EMBL/GenBank/DDBJ databases">
        <title>Multiple horizontal gene transfer events from other fungi enriched the ability of initially mycotrophic Trichoderma (Ascomycota) to feed on dead plant biomass.</title>
        <authorList>
            <consortium name="DOE Joint Genome Institute"/>
            <person name="Aerts A."/>
            <person name="Atanasova L."/>
            <person name="Chenthamara K."/>
            <person name="Zhang J."/>
            <person name="Grujic M."/>
            <person name="Henrissat B."/>
            <person name="Kuo A."/>
            <person name="Salamov A."/>
            <person name="Lipzen A."/>
            <person name="Labutti K."/>
            <person name="Barry K."/>
            <person name="Miao Y."/>
            <person name="Rahimi M.J."/>
            <person name="Shen Q."/>
            <person name="Grigoriev I.V."/>
            <person name="Kubicek C.P."/>
            <person name="Druzhinina I.S."/>
        </authorList>
    </citation>
    <scope>NUCLEOTIDE SEQUENCE [LARGE SCALE GENOMIC DNA]</scope>
    <source>
        <strain evidence="1 2">CBS 433.97</strain>
    </source>
</reference>
<accession>A0A2T3YU39</accession>
<evidence type="ECO:0000313" key="2">
    <source>
        <dbReference type="Proteomes" id="UP000240493"/>
    </source>
</evidence>
<keyword evidence="2" id="KW-1185">Reference proteome</keyword>
<dbReference type="OrthoDB" id="10475397at2759"/>
<evidence type="ECO:0000313" key="1">
    <source>
        <dbReference type="EMBL" id="PTB36057.1"/>
    </source>
</evidence>
<sequence length="64" mass="7738">MRLLREGKQYRVFGRRRGYLKFSCWSVLRLQSCVYGQLPDLCRIKHFITRHLALLKQTNILIPF</sequence>